<name>U4L3C5_PYROM</name>
<proteinExistence type="predicted"/>
<feature type="chain" id="PRO_5004651073" evidence="1">
    <location>
        <begin position="29"/>
        <end position="93"/>
    </location>
</feature>
<evidence type="ECO:0000256" key="1">
    <source>
        <dbReference type="SAM" id="SignalP"/>
    </source>
</evidence>
<accession>U4L3C5</accession>
<feature type="signal peptide" evidence="1">
    <location>
        <begin position="1"/>
        <end position="28"/>
    </location>
</feature>
<protein>
    <submittedName>
        <fullName evidence="2">Uncharacterized protein</fullName>
    </submittedName>
</protein>
<keyword evidence="1" id="KW-0732">Signal</keyword>
<sequence>MTYYGTRFFLASVYLGLLLFSGQEPAVGWSKSCFAPSGISAQLAWTVQRHGNLEAARAGWETIKAELAELELSIAKLRGLIRTIKDEWRMYDT</sequence>
<dbReference type="EMBL" id="HF935502">
    <property type="protein sequence ID" value="CCX10033.1"/>
    <property type="molecule type" value="Genomic_DNA"/>
</dbReference>
<keyword evidence="3" id="KW-1185">Reference proteome</keyword>
<organism evidence="2 3">
    <name type="scientific">Pyronema omphalodes (strain CBS 100304)</name>
    <name type="common">Pyronema confluens</name>
    <dbReference type="NCBI Taxonomy" id="1076935"/>
    <lineage>
        <taxon>Eukaryota</taxon>
        <taxon>Fungi</taxon>
        <taxon>Dikarya</taxon>
        <taxon>Ascomycota</taxon>
        <taxon>Pezizomycotina</taxon>
        <taxon>Pezizomycetes</taxon>
        <taxon>Pezizales</taxon>
        <taxon>Pyronemataceae</taxon>
        <taxon>Pyronema</taxon>
    </lineage>
</organism>
<reference evidence="2 3" key="1">
    <citation type="journal article" date="2013" name="PLoS Genet.">
        <title>The genome and development-dependent transcriptomes of Pyronema confluens: a window into fungal evolution.</title>
        <authorList>
            <person name="Traeger S."/>
            <person name="Altegoer F."/>
            <person name="Freitag M."/>
            <person name="Gabaldon T."/>
            <person name="Kempken F."/>
            <person name="Kumar A."/>
            <person name="Marcet-Houben M."/>
            <person name="Poggeler S."/>
            <person name="Stajich J.E."/>
            <person name="Nowrousian M."/>
        </authorList>
    </citation>
    <scope>NUCLEOTIDE SEQUENCE [LARGE SCALE GENOMIC DNA]</scope>
    <source>
        <strain evidence="3">CBS 100304</strain>
        <tissue evidence="2">Vegetative mycelium</tissue>
    </source>
</reference>
<dbReference type="AlphaFoldDB" id="U4L3C5"/>
<evidence type="ECO:0000313" key="2">
    <source>
        <dbReference type="EMBL" id="CCX10033.1"/>
    </source>
</evidence>
<evidence type="ECO:0000313" key="3">
    <source>
        <dbReference type="Proteomes" id="UP000018144"/>
    </source>
</evidence>
<dbReference type="Proteomes" id="UP000018144">
    <property type="component" value="Unassembled WGS sequence"/>
</dbReference>
<gene>
    <name evidence="2" type="ORF">PCON_09626</name>
</gene>